<accession>A0A1R2BGW6</accession>
<dbReference type="EMBL" id="MPUH01000659">
    <property type="protein sequence ID" value="OMJ75979.1"/>
    <property type="molecule type" value="Genomic_DNA"/>
</dbReference>
<dbReference type="Proteomes" id="UP000187209">
    <property type="component" value="Unassembled WGS sequence"/>
</dbReference>
<evidence type="ECO:0000256" key="1">
    <source>
        <dbReference type="SAM" id="Coils"/>
    </source>
</evidence>
<dbReference type="AlphaFoldDB" id="A0A1R2BGW6"/>
<organism evidence="2 3">
    <name type="scientific">Stentor coeruleus</name>
    <dbReference type="NCBI Taxonomy" id="5963"/>
    <lineage>
        <taxon>Eukaryota</taxon>
        <taxon>Sar</taxon>
        <taxon>Alveolata</taxon>
        <taxon>Ciliophora</taxon>
        <taxon>Postciliodesmatophora</taxon>
        <taxon>Heterotrichea</taxon>
        <taxon>Heterotrichida</taxon>
        <taxon>Stentoridae</taxon>
        <taxon>Stentor</taxon>
    </lineage>
</organism>
<sequence length="161" mass="18578">MDIPECDELSSILLESESNSENLPQKSILSNELSSLSNISFDAPCKISMNNDQSDTDVKELRKKLQENVHILHEELRLYEEANKKENSIRREAVDTEDVIEQLNNIRNCVNDLKHKLKGSEELISEKTRENVLLKEQLKDLEIRSLTSEDKFVSCRNCVVF</sequence>
<keyword evidence="1" id="KW-0175">Coiled coil</keyword>
<gene>
    <name evidence="2" type="ORF">SteCoe_24789</name>
</gene>
<feature type="coiled-coil region" evidence="1">
    <location>
        <begin position="110"/>
        <end position="144"/>
    </location>
</feature>
<reference evidence="2 3" key="1">
    <citation type="submission" date="2016-11" db="EMBL/GenBank/DDBJ databases">
        <title>The macronuclear genome of Stentor coeruleus: a giant cell with tiny introns.</title>
        <authorList>
            <person name="Slabodnick M."/>
            <person name="Ruby J.G."/>
            <person name="Reiff S.B."/>
            <person name="Swart E.C."/>
            <person name="Gosai S."/>
            <person name="Prabakaran S."/>
            <person name="Witkowska E."/>
            <person name="Larue G.E."/>
            <person name="Fisher S."/>
            <person name="Freeman R.M."/>
            <person name="Gunawardena J."/>
            <person name="Chu W."/>
            <person name="Stover N.A."/>
            <person name="Gregory B.D."/>
            <person name="Nowacki M."/>
            <person name="Derisi J."/>
            <person name="Roy S.W."/>
            <person name="Marshall W.F."/>
            <person name="Sood P."/>
        </authorList>
    </citation>
    <scope>NUCLEOTIDE SEQUENCE [LARGE SCALE GENOMIC DNA]</scope>
    <source>
        <strain evidence="2">WM001</strain>
    </source>
</reference>
<evidence type="ECO:0000313" key="2">
    <source>
        <dbReference type="EMBL" id="OMJ75979.1"/>
    </source>
</evidence>
<proteinExistence type="predicted"/>
<protein>
    <submittedName>
        <fullName evidence="2">Uncharacterized protein</fullName>
    </submittedName>
</protein>
<name>A0A1R2BGW6_9CILI</name>
<evidence type="ECO:0000313" key="3">
    <source>
        <dbReference type="Proteomes" id="UP000187209"/>
    </source>
</evidence>
<comment type="caution">
    <text evidence="2">The sequence shown here is derived from an EMBL/GenBank/DDBJ whole genome shotgun (WGS) entry which is preliminary data.</text>
</comment>
<keyword evidence="3" id="KW-1185">Reference proteome</keyword>